<dbReference type="RefSeq" id="WP_342806963.1">
    <property type="nucleotide sequence ID" value="NZ_JAOPJZ010000002.1"/>
</dbReference>
<feature type="compositionally biased region" description="Polar residues" evidence="1">
    <location>
        <begin position="1"/>
        <end position="10"/>
    </location>
</feature>
<feature type="compositionally biased region" description="Basic and acidic residues" evidence="1">
    <location>
        <begin position="12"/>
        <end position="30"/>
    </location>
</feature>
<feature type="region of interest" description="Disordered" evidence="1">
    <location>
        <begin position="1"/>
        <end position="45"/>
    </location>
</feature>
<accession>A0AAP2Z712</accession>
<keyword evidence="3" id="KW-1185">Reference proteome</keyword>
<name>A0AAP2Z712_9EURY</name>
<evidence type="ECO:0000313" key="3">
    <source>
        <dbReference type="Proteomes" id="UP001321047"/>
    </source>
</evidence>
<dbReference type="Proteomes" id="UP001321047">
    <property type="component" value="Unassembled WGS sequence"/>
</dbReference>
<dbReference type="EMBL" id="JAOPJZ010000002">
    <property type="protein sequence ID" value="MCU4751320.1"/>
    <property type="molecule type" value="Genomic_DNA"/>
</dbReference>
<sequence length="319" mass="34213">MSKQPISNGDSPRIELTPDRPTRGADRNRTLVDGPNASEGDPLLPTLEPGLTLLDVDGGRGVPALQSLVLDHLLSNEGPAFWIDTDGHATTTSLARLAPSRRVLERIHVSRGFTAYQHYGAICDLRRAINRAIRTTACTRDEHPPKSGAGNCSRLTPSLLVVPALDGRYRREDSLRGEDAHTLQSRALARLVAYANSYDVPVLLTRTADDGFSAPLEAAADQHIRCEQTRMGPRFVGEDFETLVYPSADGRTYQTTIAYWRQVLEARVATGTRTSTPTPAAGTPDDGIGVARTSDGGSATFTANPMLDAWTGAAGAGGR</sequence>
<protein>
    <recommendedName>
        <fullName evidence="4">DNA recombination and repair protein Rad51-like C-terminal domain-containing protein</fullName>
    </recommendedName>
</protein>
<reference evidence="2 3" key="1">
    <citation type="submission" date="2022-09" db="EMBL/GenBank/DDBJ databases">
        <title>Enrichment on poylsaccharides allowed isolation of novel metabolic and taxonomic groups of Haloarchaea.</title>
        <authorList>
            <person name="Sorokin D.Y."/>
            <person name="Elcheninov A.G."/>
            <person name="Khizhniak T.V."/>
            <person name="Kolganova T.V."/>
            <person name="Kublanov I.V."/>
        </authorList>
    </citation>
    <scope>NUCLEOTIDE SEQUENCE [LARGE SCALE GENOMIC DNA]</scope>
    <source>
        <strain evidence="2 3">AArc-curdl1</strain>
    </source>
</reference>
<evidence type="ECO:0000256" key="1">
    <source>
        <dbReference type="SAM" id="MobiDB-lite"/>
    </source>
</evidence>
<dbReference type="Gene3D" id="3.40.50.300">
    <property type="entry name" value="P-loop containing nucleotide triphosphate hydrolases"/>
    <property type="match status" value="1"/>
</dbReference>
<organism evidence="2 3">
    <name type="scientific">Natronosalvus hydrolyticus</name>
    <dbReference type="NCBI Taxonomy" id="2979988"/>
    <lineage>
        <taxon>Archaea</taxon>
        <taxon>Methanobacteriati</taxon>
        <taxon>Methanobacteriota</taxon>
        <taxon>Stenosarchaea group</taxon>
        <taxon>Halobacteria</taxon>
        <taxon>Halobacteriales</taxon>
        <taxon>Natrialbaceae</taxon>
        <taxon>Natronosalvus</taxon>
    </lineage>
</organism>
<dbReference type="InterPro" id="IPR027417">
    <property type="entry name" value="P-loop_NTPase"/>
</dbReference>
<evidence type="ECO:0008006" key="4">
    <source>
        <dbReference type="Google" id="ProtNLM"/>
    </source>
</evidence>
<gene>
    <name evidence="2" type="ORF">OB919_04885</name>
</gene>
<proteinExistence type="predicted"/>
<evidence type="ECO:0000313" key="2">
    <source>
        <dbReference type="EMBL" id="MCU4751320.1"/>
    </source>
</evidence>
<dbReference type="AlphaFoldDB" id="A0AAP2Z712"/>
<comment type="caution">
    <text evidence="2">The sequence shown here is derived from an EMBL/GenBank/DDBJ whole genome shotgun (WGS) entry which is preliminary data.</text>
</comment>